<dbReference type="GO" id="GO:0004190">
    <property type="term" value="F:aspartic-type endopeptidase activity"/>
    <property type="evidence" value="ECO:0007669"/>
    <property type="project" value="TreeGrafter"/>
</dbReference>
<keyword evidence="3 6" id="KW-0732">Signal</keyword>
<evidence type="ECO:0000313" key="7">
    <source>
        <dbReference type="EMBL" id="ELW68921.1"/>
    </source>
</evidence>
<name>L9L1J2_TUPCH</name>
<keyword evidence="4" id="KW-1015">Disulfide bond</keyword>
<dbReference type="InterPro" id="IPR007990">
    <property type="entry name" value="PIP"/>
</dbReference>
<accession>L9L1J2</accession>
<evidence type="ECO:0000256" key="4">
    <source>
        <dbReference type="ARBA" id="ARBA00023157"/>
    </source>
</evidence>
<keyword evidence="2" id="KW-0964">Secreted</keyword>
<dbReference type="GO" id="GO:0002682">
    <property type="term" value="P:regulation of immune system process"/>
    <property type="evidence" value="ECO:0007669"/>
    <property type="project" value="TreeGrafter"/>
</dbReference>
<reference evidence="8" key="1">
    <citation type="submission" date="2012-07" db="EMBL/GenBank/DDBJ databases">
        <title>Genome of the Chinese tree shrew, a rising model animal genetically related to primates.</title>
        <authorList>
            <person name="Zhang G."/>
            <person name="Fan Y."/>
            <person name="Yao Y."/>
            <person name="Huang Z."/>
        </authorList>
    </citation>
    <scope>NUCLEOTIDE SEQUENCE [LARGE SCALE GENOMIC DNA]</scope>
</reference>
<feature type="signal peptide" evidence="6">
    <location>
        <begin position="1"/>
        <end position="28"/>
    </location>
</feature>
<dbReference type="Pfam" id="PF05326">
    <property type="entry name" value="SVA"/>
    <property type="match status" value="1"/>
</dbReference>
<dbReference type="EMBL" id="KB320557">
    <property type="protein sequence ID" value="ELW68921.1"/>
    <property type="molecule type" value="Genomic_DNA"/>
</dbReference>
<dbReference type="InParanoid" id="L9L1J2"/>
<evidence type="ECO:0000256" key="1">
    <source>
        <dbReference type="ARBA" id="ARBA00004613"/>
    </source>
</evidence>
<feature type="compositionally biased region" description="Basic and acidic residues" evidence="5">
    <location>
        <begin position="113"/>
        <end position="124"/>
    </location>
</feature>
<evidence type="ECO:0000256" key="2">
    <source>
        <dbReference type="ARBA" id="ARBA00022525"/>
    </source>
</evidence>
<feature type="compositionally biased region" description="Basic and acidic residues" evidence="5">
    <location>
        <begin position="195"/>
        <end position="206"/>
    </location>
</feature>
<reference evidence="8" key="2">
    <citation type="journal article" date="2013" name="Nat. Commun.">
        <title>Genome of the Chinese tree shrew.</title>
        <authorList>
            <person name="Fan Y."/>
            <person name="Huang Z.Y."/>
            <person name="Cao C.C."/>
            <person name="Chen C.S."/>
            <person name="Chen Y.X."/>
            <person name="Fan D.D."/>
            <person name="He J."/>
            <person name="Hou H.L."/>
            <person name="Hu L."/>
            <person name="Hu X.T."/>
            <person name="Jiang X.T."/>
            <person name="Lai R."/>
            <person name="Lang Y.S."/>
            <person name="Liang B."/>
            <person name="Liao S.G."/>
            <person name="Mu D."/>
            <person name="Ma Y.Y."/>
            <person name="Niu Y.Y."/>
            <person name="Sun X.Q."/>
            <person name="Xia J.Q."/>
            <person name="Xiao J."/>
            <person name="Xiong Z.Q."/>
            <person name="Xu L."/>
            <person name="Yang L."/>
            <person name="Zhang Y."/>
            <person name="Zhao W."/>
            <person name="Zhao X.D."/>
            <person name="Zheng Y.T."/>
            <person name="Zhou J.M."/>
            <person name="Zhu Y.B."/>
            <person name="Zhang G.J."/>
            <person name="Wang J."/>
            <person name="Yao Y.G."/>
        </authorList>
    </citation>
    <scope>NUCLEOTIDE SEQUENCE [LARGE SCALE GENOMIC DNA]</scope>
</reference>
<organism evidence="7 8">
    <name type="scientific">Tupaia chinensis</name>
    <name type="common">Chinese tree shrew</name>
    <name type="synonym">Tupaia belangeri chinensis</name>
    <dbReference type="NCBI Taxonomy" id="246437"/>
    <lineage>
        <taxon>Eukaryota</taxon>
        <taxon>Metazoa</taxon>
        <taxon>Chordata</taxon>
        <taxon>Craniata</taxon>
        <taxon>Vertebrata</taxon>
        <taxon>Euteleostomi</taxon>
        <taxon>Mammalia</taxon>
        <taxon>Eutheria</taxon>
        <taxon>Euarchontoglires</taxon>
        <taxon>Scandentia</taxon>
        <taxon>Tupaiidae</taxon>
        <taxon>Tupaia</taxon>
    </lineage>
</organism>
<protein>
    <submittedName>
        <fullName evidence="7">Prolactin-inducible protein like protein</fullName>
    </submittedName>
</protein>
<dbReference type="STRING" id="246437.L9L1J2"/>
<dbReference type="AlphaFoldDB" id="L9L1J2"/>
<proteinExistence type="predicted"/>
<feature type="region of interest" description="Disordered" evidence="5">
    <location>
        <begin position="113"/>
        <end position="206"/>
    </location>
</feature>
<dbReference type="SUPFAM" id="SSF81296">
    <property type="entry name" value="E set domains"/>
    <property type="match status" value="1"/>
</dbReference>
<dbReference type="FunCoup" id="L9L1J2">
    <property type="interactions" value="263"/>
</dbReference>
<keyword evidence="8" id="KW-1185">Reference proteome</keyword>
<sequence length="206" mass="23491">MCSLQLLFRVIPATLLLIFCLHLETNKAQENTSNDLPLTTNVQISSPANGEDDVSVAVKIQSNLKEPMVIKSYLRSNITMATSFNFIRTFCLSPDFPTTSYWDFPVDREYRTSPRKELPTREGEVETETWLWNLNQSRTSKGGKTEGKGGKDEGTRESRWEPYQENKRSYKRKAKKGNNANDLGKPKPSGQVPDPSRRNRTLELEC</sequence>
<dbReference type="GO" id="GO:0006508">
    <property type="term" value="P:proteolysis"/>
    <property type="evidence" value="ECO:0007669"/>
    <property type="project" value="TreeGrafter"/>
</dbReference>
<comment type="subcellular location">
    <subcellularLocation>
        <location evidence="1">Secreted</location>
    </subcellularLocation>
</comment>
<evidence type="ECO:0000256" key="6">
    <source>
        <dbReference type="SAM" id="SignalP"/>
    </source>
</evidence>
<dbReference type="PANTHER" id="PTHR15096">
    <property type="entry name" value="PROLACTIN-INDUCIBLE PROTEIN/SEMINAL VESICLE ANTIGEN"/>
    <property type="match status" value="1"/>
</dbReference>
<dbReference type="InterPro" id="IPR014756">
    <property type="entry name" value="Ig_E-set"/>
</dbReference>
<dbReference type="PANTHER" id="PTHR15096:SF5">
    <property type="entry name" value="PROLACTIN-INDUCIBLE PROTEIN"/>
    <property type="match status" value="1"/>
</dbReference>
<feature type="chain" id="PRO_5004000039" evidence="6">
    <location>
        <begin position="29"/>
        <end position="206"/>
    </location>
</feature>
<dbReference type="Proteomes" id="UP000011518">
    <property type="component" value="Unassembled WGS sequence"/>
</dbReference>
<dbReference type="GO" id="GO:0005615">
    <property type="term" value="C:extracellular space"/>
    <property type="evidence" value="ECO:0007669"/>
    <property type="project" value="TreeGrafter"/>
</dbReference>
<feature type="compositionally biased region" description="Basic and acidic residues" evidence="5">
    <location>
        <begin position="143"/>
        <end position="168"/>
    </location>
</feature>
<evidence type="ECO:0000313" key="8">
    <source>
        <dbReference type="Proteomes" id="UP000011518"/>
    </source>
</evidence>
<evidence type="ECO:0000256" key="5">
    <source>
        <dbReference type="SAM" id="MobiDB-lite"/>
    </source>
</evidence>
<gene>
    <name evidence="7" type="ORF">TREES_T100005228</name>
</gene>
<evidence type="ECO:0000256" key="3">
    <source>
        <dbReference type="ARBA" id="ARBA00022729"/>
    </source>
</evidence>
<feature type="compositionally biased region" description="Polar residues" evidence="5">
    <location>
        <begin position="130"/>
        <end position="140"/>
    </location>
</feature>